<reference evidence="1 2" key="1">
    <citation type="submission" date="2017-08" db="EMBL/GenBank/DDBJ databases">
        <title>Acidophilic green algal genome provides insights into adaptation to an acidic environment.</title>
        <authorList>
            <person name="Hirooka S."/>
            <person name="Hirose Y."/>
            <person name="Kanesaki Y."/>
            <person name="Higuchi S."/>
            <person name="Fujiwara T."/>
            <person name="Onuma R."/>
            <person name="Era A."/>
            <person name="Ohbayashi R."/>
            <person name="Uzuka A."/>
            <person name="Nozaki H."/>
            <person name="Yoshikawa H."/>
            <person name="Miyagishima S.Y."/>
        </authorList>
    </citation>
    <scope>NUCLEOTIDE SEQUENCE [LARGE SCALE GENOMIC DNA]</scope>
    <source>
        <strain evidence="1 2">NIES-2499</strain>
    </source>
</reference>
<dbReference type="Gene3D" id="1.25.40.280">
    <property type="entry name" value="alix/aip1 like domains"/>
    <property type="match status" value="1"/>
</dbReference>
<organism evidence="1 2">
    <name type="scientific">Chlamydomonas eustigma</name>
    <dbReference type="NCBI Taxonomy" id="1157962"/>
    <lineage>
        <taxon>Eukaryota</taxon>
        <taxon>Viridiplantae</taxon>
        <taxon>Chlorophyta</taxon>
        <taxon>core chlorophytes</taxon>
        <taxon>Chlorophyceae</taxon>
        <taxon>CS clade</taxon>
        <taxon>Chlamydomonadales</taxon>
        <taxon>Chlamydomonadaceae</taxon>
        <taxon>Chlamydomonas</taxon>
    </lineage>
</organism>
<keyword evidence="2" id="KW-1185">Reference proteome</keyword>
<gene>
    <name evidence="1" type="ORF">CEUSTIGMA_g1550.t1</name>
</gene>
<comment type="caution">
    <text evidence="1">The sequence shown here is derived from an EMBL/GenBank/DDBJ whole genome shotgun (WGS) entry which is preliminary data.</text>
</comment>
<name>A0A250WTG2_9CHLO</name>
<protein>
    <recommendedName>
        <fullName evidence="3">BRO1 domain-containing protein</fullName>
    </recommendedName>
</protein>
<sequence>MGSYLQYKYACCYASMHAHGTMAELFADRAGVAVRLAAEAVLFEKKARQTDQAFEEDLAQEVSRVSAKVNKENESVYYHRPPVDFPLEAVPKPKRVLESLVMKLPDRSHLTTPSALAGLISLSQQNRLVQGGTAAAEAPSGAPVDAQHQVAWTAGLPVGTEAVVIREQPAAESAAAVVLPMMPGAATEAATTNPAHLQPTAGQAEAGGKAPGVFNKIENGRAMSKKESSSYYHDV</sequence>
<dbReference type="Proteomes" id="UP000232323">
    <property type="component" value="Unassembled WGS sequence"/>
</dbReference>
<accession>A0A250WTG2</accession>
<dbReference type="InterPro" id="IPR038499">
    <property type="entry name" value="BRO1_sf"/>
</dbReference>
<proteinExistence type="predicted"/>
<dbReference type="EMBL" id="BEGY01000006">
    <property type="protein sequence ID" value="GAX74101.1"/>
    <property type="molecule type" value="Genomic_DNA"/>
</dbReference>
<dbReference type="AlphaFoldDB" id="A0A250WTG2"/>
<evidence type="ECO:0000313" key="1">
    <source>
        <dbReference type="EMBL" id="GAX74101.1"/>
    </source>
</evidence>
<evidence type="ECO:0000313" key="2">
    <source>
        <dbReference type="Proteomes" id="UP000232323"/>
    </source>
</evidence>
<evidence type="ECO:0008006" key="3">
    <source>
        <dbReference type="Google" id="ProtNLM"/>
    </source>
</evidence>